<dbReference type="InterPro" id="IPR046700">
    <property type="entry name" value="DUF6570"/>
</dbReference>
<feature type="region of interest" description="Disordered" evidence="1">
    <location>
        <begin position="297"/>
        <end position="325"/>
    </location>
</feature>
<evidence type="ECO:0000313" key="5">
    <source>
        <dbReference type="Proteomes" id="UP000604046"/>
    </source>
</evidence>
<dbReference type="Pfam" id="PF20209">
    <property type="entry name" value="DUF6570"/>
    <property type="match status" value="1"/>
</dbReference>
<evidence type="ECO:0000313" key="4">
    <source>
        <dbReference type="EMBL" id="CAE7609449.1"/>
    </source>
</evidence>
<reference evidence="4" key="1">
    <citation type="submission" date="2021-02" db="EMBL/GenBank/DDBJ databases">
        <authorList>
            <person name="Dougan E. K."/>
            <person name="Rhodes N."/>
            <person name="Thang M."/>
            <person name="Chan C."/>
        </authorList>
    </citation>
    <scope>NUCLEOTIDE SEQUENCE</scope>
</reference>
<organism evidence="4 5">
    <name type="scientific">Symbiodinium natans</name>
    <dbReference type="NCBI Taxonomy" id="878477"/>
    <lineage>
        <taxon>Eukaryota</taxon>
        <taxon>Sar</taxon>
        <taxon>Alveolata</taxon>
        <taxon>Dinophyceae</taxon>
        <taxon>Suessiales</taxon>
        <taxon>Symbiodiniaceae</taxon>
        <taxon>Symbiodinium</taxon>
    </lineage>
</organism>
<feature type="region of interest" description="Disordered" evidence="1">
    <location>
        <begin position="816"/>
        <end position="838"/>
    </location>
</feature>
<accession>A0A812V946</accession>
<dbReference type="EMBL" id="CAJNDS010002821">
    <property type="protein sequence ID" value="CAE7609449.1"/>
    <property type="molecule type" value="Genomic_DNA"/>
</dbReference>
<proteinExistence type="predicted"/>
<feature type="domain" description="DUF6570" evidence="3">
    <location>
        <begin position="143"/>
        <end position="270"/>
    </location>
</feature>
<dbReference type="Gene3D" id="3.40.50.300">
    <property type="entry name" value="P-loop containing nucleotide triphosphate hydrolases"/>
    <property type="match status" value="1"/>
</dbReference>
<evidence type="ECO:0000256" key="1">
    <source>
        <dbReference type="SAM" id="MobiDB-lite"/>
    </source>
</evidence>
<sequence length="2361" mass="264813">MSRQRTIAANFDEQLRCPPGMHAGRAEGGCVVCARRFWVNELYPMVLFQPPDADMSSIEVPSGAETVLPSQQARLCRLLGIDRYAERWPQIPLSELQASAVQHPYMEGQYLLLHRRRMPASPSDPCTVCRECRSSLKCSVLMLPRHALANDLWIGRSLPELSNLSPGTKRLLPLVRVCMQVTVLQPLSLPRDERQKGYIGNTIFLPQAGPGAIQDMAENILFVLVGQKKQELKSSNVLQAPRDEYVAAVEKLRTTSPYYRSVALDPGRLQDSVLEGCVLETAVDSYYLARELLQKGPADAQGQAEEDEREEQPAAPAGSSSEDAVLRNPPAALESGHLVSSIVGLNDDSDQGNRWLRVCRDVEELCRRKPRQDYTEAESVLRNRAQNDLGPEQADAGGLLGREGAQEQRVLSRVRRVQSLANSVEHERQAQGQMFEVRPQKLVVPSRDEPMNMFQPATWAMAFPDLFPWGDGVPFVKRETGMEAGEVFRYLLLREELAYGDSAETPLLPRWSLSEQLLPVMYDTNRRLSLMRTSKAYVKRSGFSRHCAMIASVSTEQLLKAMALHGEKADIRELLRSPDVDVSLKRALGGVLQASASVLGTEGHRSQIRLRGHAAGWHYGNAHVFMTPNLADSRAALLLQLHTQGVDGQVENYEVSLGWDLEQPILPCVTAMRRILAADPVSQARFFDLMMTLFFEEVLGCLPPFKRASFRAGQAGVYEDGFAASTFPGCFGDIAAFCGPLETQGRGSMHPHILIVLLGHDLASRLRCMMASSARGELVIELERWRAKVLEAACRIRYDSQLALAAQLSVEASPLPLGERQRESAGEQYADVPAGPKELDGHELAANQSADAGPLRLTGCYNSLRPAYLRRGRSEDAMPGSEWSRQLCKDYRRLVIQNHFHKCTKSCFKKKSSKGHRGCRFGCFHLELVTETDDKGEEKARVRCRKGWPRVPRARFAALPRAHDTLPQQEAAKNEAPHAFQPQRDHPCEGMSNPTAQVCMRCNVDVKYLGRCLCREDLEKLMAEGEQPQAEMEEEQNVPRVHADSKHRHLDACLLRLIVDMFRDMQDVQFYTGEYAAKKFEISRSLLPELFAGIQRLEQEETERQRQDSEQDAENAEAQPAARSQATQARALSILRRLAFGMQRCVAKSNGEMAYQLLFQQEQLVSYSGYNMFFRFIPYAILKARQVALEELAQLAPHLRVIPLEPEENPEAKEVPLLEVAEVEDADAAAPAGEHARRTHVVSYNQKDDYVHRGPSAVLACMSLVNYSRFVRRVPRNKAGRVDFLRFFPFDEHYGPYSSSVQELRVADDNVVVPMDLHWPPENEKEKLACHMLGLSFPFSRCSGLEDCADSWKCFQCHDLELREDQGFARCRFSPIWRHWRACMQLRKALAQERLLAGAALPCLRDVVGLREWFPTVMSEARAEDGAPGAREDAVLRNVADAGASSSADLSYFLMWCWGKLFRDRRSAFHDLPRVHERICWFLDIPCGFHYSQLTPLEHMSYVQDTWLDRLALHHAARQISSSQRRAERFAYVSKAEEDGEEDDAGPVDIEGDLVPEDLEHEDAIERAECAPHLVSMDALAEVLFRDKEWKSVMAGRENKTKEALYCLKRVVEDLGGLPDVKVTGAGENFHGAGLRRAWRHGDAQAAFEQQHRYLEKLAGGWAGEADDAEEREAEESDIDCNDVVQDEEADLDATADPFLAALNAQNLRPREYALKLIEAGFHKSTGAFFVQPSILELRVCFSAQEHTLNEQQIRAVAPVVHIVDEMWAKRTDASSCKADGQVTERVNCLWLGAGGSGKTWAYTRVLRPLFLRFFGQDRFVAGAPTHAAVRLLGREARTLHKLANVNPSAGLDRKSIRSQKAKEDALERRIAKAMAAVIDELSMTPPDVYHAAGYRFTLQRSDALALDVSSYLQEWFGRMPIGVQLGDFLQLRPAAQKSLCEWQEASSAIDTVELQNEDEDDPRQQESNSSELGRLLFKNSARIVVHFTGTGRFSTCASGQSLVRILTHMRQGTRLPDELWQELQARVWRTESLGGRDGLLSTYWGGLAWEQVARLQHIRAILEARAAQQQLYFVQAIDKATKGRSLSPEQASAALKVVNMTKTGYLIGMCPLFVGMKVRISCNLPEALLTRELPCTVRRIELHPKEPAVDASAACVVLRYQPLAVLVEVDDKEYYELQVPGPAAVPKGHFFVRPVCDTNGFPVQVGNEPKLHVVRKQVPLAPREVLTHFGLQGVTAHRGLVAFLNKPSWMKDADYALALYVMLSRPTKLSDLIIVGLPDRDCFEGFLHEHNGTLVERMRTFEAMSAQSMRNAQAYVTRLAWHQNDYVRGVLGDDMRGEAASGSCLKRRRVTGKRPPTEAS</sequence>
<dbReference type="InterPro" id="IPR025476">
    <property type="entry name" value="Helitron_helicase-like"/>
</dbReference>
<dbReference type="Proteomes" id="UP000604046">
    <property type="component" value="Unassembled WGS sequence"/>
</dbReference>
<name>A0A812V946_9DINO</name>
<dbReference type="SUPFAM" id="SSF52540">
    <property type="entry name" value="P-loop containing nucleoside triphosphate hydrolases"/>
    <property type="match status" value="1"/>
</dbReference>
<evidence type="ECO:0000259" key="2">
    <source>
        <dbReference type="Pfam" id="PF14214"/>
    </source>
</evidence>
<gene>
    <name evidence="4" type="primary">tkt</name>
    <name evidence="4" type="ORF">SNAT2548_LOCUS34645</name>
</gene>
<protein>
    <submittedName>
        <fullName evidence="4">Tkt protein</fullName>
    </submittedName>
</protein>
<feature type="region of interest" description="Disordered" evidence="1">
    <location>
        <begin position="1099"/>
        <end position="1125"/>
    </location>
</feature>
<dbReference type="InterPro" id="IPR027417">
    <property type="entry name" value="P-loop_NTPase"/>
</dbReference>
<dbReference type="OrthoDB" id="431112at2759"/>
<feature type="domain" description="Helitron helicase-like" evidence="2">
    <location>
        <begin position="567"/>
        <end position="755"/>
    </location>
</feature>
<keyword evidence="5" id="KW-1185">Reference proteome</keyword>
<feature type="compositionally biased region" description="Basic and acidic residues" evidence="1">
    <location>
        <begin position="1099"/>
        <end position="1109"/>
    </location>
</feature>
<dbReference type="Pfam" id="PF14214">
    <property type="entry name" value="Helitron_like_N"/>
    <property type="match status" value="1"/>
</dbReference>
<comment type="caution">
    <text evidence="4">The sequence shown here is derived from an EMBL/GenBank/DDBJ whole genome shotgun (WGS) entry which is preliminary data.</text>
</comment>
<evidence type="ECO:0000259" key="3">
    <source>
        <dbReference type="Pfam" id="PF20209"/>
    </source>
</evidence>